<dbReference type="EMBL" id="JBFMKM010000003">
    <property type="protein sequence ID" value="KAL1311416.1"/>
    <property type="molecule type" value="Genomic_DNA"/>
</dbReference>
<comment type="cofactor">
    <cofactor evidence="4 5">
        <name>pyridoxal 5'-phosphate</name>
        <dbReference type="ChEBI" id="CHEBI:597326"/>
    </cofactor>
</comment>
<dbReference type="RefSeq" id="XP_069204265.1">
    <property type="nucleotide sequence ID" value="XM_069340788.1"/>
</dbReference>
<comment type="subcellular location">
    <subcellularLocation>
        <location evidence="4 5">Cytoplasm</location>
    </subcellularLocation>
</comment>
<evidence type="ECO:0000256" key="2">
    <source>
        <dbReference type="ARBA" id="ARBA00022801"/>
    </source>
</evidence>
<organism evidence="7 8">
    <name type="scientific">Neodothiora populina</name>
    <dbReference type="NCBI Taxonomy" id="2781224"/>
    <lineage>
        <taxon>Eukaryota</taxon>
        <taxon>Fungi</taxon>
        <taxon>Dikarya</taxon>
        <taxon>Ascomycota</taxon>
        <taxon>Pezizomycotina</taxon>
        <taxon>Dothideomycetes</taxon>
        <taxon>Dothideomycetidae</taxon>
        <taxon>Dothideales</taxon>
        <taxon>Dothioraceae</taxon>
        <taxon>Neodothiora</taxon>
    </lineage>
</organism>
<dbReference type="PANTHER" id="PTHR14084">
    <property type="entry name" value="KYNURENINASE"/>
    <property type="match status" value="1"/>
</dbReference>
<dbReference type="InterPro" id="IPR015421">
    <property type="entry name" value="PyrdxlP-dep_Trfase_major"/>
</dbReference>
<evidence type="ECO:0000313" key="8">
    <source>
        <dbReference type="Proteomes" id="UP001562354"/>
    </source>
</evidence>
<name>A0ABR3PPD6_9PEZI</name>
<dbReference type="Gene3D" id="3.90.1150.10">
    <property type="entry name" value="Aspartate Aminotransferase, domain 1"/>
    <property type="match status" value="1"/>
</dbReference>
<dbReference type="HAMAP" id="MF_01970">
    <property type="entry name" value="Kynureninase"/>
    <property type="match status" value="1"/>
</dbReference>
<feature type="region of interest" description="Disordered" evidence="6">
    <location>
        <begin position="443"/>
        <end position="468"/>
    </location>
</feature>
<dbReference type="InterPro" id="IPR015424">
    <property type="entry name" value="PyrdxlP-dep_Trfase"/>
</dbReference>
<comment type="catalytic activity">
    <reaction evidence="5">
        <text>3-hydroxy-L-kynurenine + H2O = 3-hydroxyanthranilate + L-alanine + H(+)</text>
        <dbReference type="Rhea" id="RHEA:25143"/>
        <dbReference type="ChEBI" id="CHEBI:15377"/>
        <dbReference type="ChEBI" id="CHEBI:15378"/>
        <dbReference type="ChEBI" id="CHEBI:36559"/>
        <dbReference type="ChEBI" id="CHEBI:57972"/>
        <dbReference type="ChEBI" id="CHEBI:58125"/>
        <dbReference type="EC" id="3.7.1.3"/>
    </reaction>
</comment>
<comment type="subunit">
    <text evidence="4 5">Homodimer.</text>
</comment>
<evidence type="ECO:0000256" key="3">
    <source>
        <dbReference type="ARBA" id="ARBA00022898"/>
    </source>
</evidence>
<dbReference type="GeneID" id="95975281"/>
<feature type="binding site" evidence="4">
    <location>
        <position position="231"/>
    </location>
    <ligand>
        <name>pyridoxal 5'-phosphate</name>
        <dbReference type="ChEBI" id="CHEBI:597326"/>
    </ligand>
</feature>
<keyword evidence="2 4" id="KW-0378">Hydrolase</keyword>
<evidence type="ECO:0000256" key="5">
    <source>
        <dbReference type="PIRNR" id="PIRNR038800"/>
    </source>
</evidence>
<feature type="binding site" evidence="4">
    <location>
        <position position="256"/>
    </location>
    <ligand>
        <name>pyridoxal 5'-phosphate</name>
        <dbReference type="ChEBI" id="CHEBI:597326"/>
    </ligand>
</feature>
<sequence>MDIFDPAYAAELDKSDALADLRKEFHIPTRGDISGQTDDKEECTYLCGNSLGLQPKRTATYAKEYLQTWATKGVYGHFTKSPEQTLPPWVDVDEGVVPDMAKIVGAEPKEVAVMQTLTGNLHLALCSFYRPTETRYKIIIEGKAFPSDHYAVESQIRLHNLNPKDAMVMLVPNTPMRPILSTKHIMRVIDENASSTALLLLPGVQFYTGQYFDIPAITAHAQKHGIVVGWDLAHAVGNVPLQLHDWNVDFAVWCNYKYMNSGPGAIGGFFVHARQSEQQRLAGWWGSDKKSRFSMDNTFTPIPGAAGFQLSNPSVGDMTFLRASLDVFNMTSMKGMREKSLKLTRYLEQLLHEMEIDKGTFEIITPSDPKQRGAQLSLRLAPGMLDEVMKVLEAQGVVIDERRPDVIRVGPAPLYNNFSDVLRFVNVFKEACVQAAGMRQRRASSMSGATRPVMHEVGGEKRGWSEIQ</sequence>
<dbReference type="Pfam" id="PF22580">
    <property type="entry name" value="KYNU_C"/>
    <property type="match status" value="1"/>
</dbReference>
<evidence type="ECO:0000256" key="6">
    <source>
        <dbReference type="SAM" id="MobiDB-lite"/>
    </source>
</evidence>
<feature type="binding site" evidence="4">
    <location>
        <position position="118"/>
    </location>
    <ligand>
        <name>pyridoxal 5'-phosphate</name>
        <dbReference type="ChEBI" id="CHEBI:597326"/>
    </ligand>
</feature>
<dbReference type="NCBIfam" id="TIGR01814">
    <property type="entry name" value="kynureninase"/>
    <property type="match status" value="1"/>
</dbReference>
<feature type="modified residue" description="N6-(pyridoxal phosphate)lysine" evidence="4">
    <location>
        <position position="257"/>
    </location>
</feature>
<feature type="binding site" evidence="4">
    <location>
        <position position="117"/>
    </location>
    <ligand>
        <name>pyridoxal 5'-phosphate</name>
        <dbReference type="ChEBI" id="CHEBI:597326"/>
    </ligand>
</feature>
<evidence type="ECO:0000313" key="7">
    <source>
        <dbReference type="EMBL" id="KAL1311416.1"/>
    </source>
</evidence>
<gene>
    <name evidence="4" type="primary">BNA5</name>
    <name evidence="7" type="ORF">AAFC00_001578</name>
</gene>
<comment type="caution">
    <text evidence="7">The sequence shown here is derived from an EMBL/GenBank/DDBJ whole genome shotgun (WGS) entry which is preliminary data.</text>
</comment>
<reference evidence="7 8" key="1">
    <citation type="submission" date="2024-07" db="EMBL/GenBank/DDBJ databases">
        <title>Draft sequence of the Neodothiora populina.</title>
        <authorList>
            <person name="Drown D.D."/>
            <person name="Schuette U.S."/>
            <person name="Buechlein A.B."/>
            <person name="Rusch D.R."/>
            <person name="Winton L.W."/>
            <person name="Adams G.A."/>
        </authorList>
    </citation>
    <scope>NUCLEOTIDE SEQUENCE [LARGE SCALE GENOMIC DNA]</scope>
    <source>
        <strain evidence="7 8">CPC 39397</strain>
    </source>
</reference>
<feature type="binding site" evidence="4">
    <location>
        <position position="284"/>
    </location>
    <ligand>
        <name>pyridoxal 5'-phosphate</name>
        <dbReference type="ChEBI" id="CHEBI:597326"/>
    </ligand>
</feature>
<dbReference type="Gene3D" id="3.40.640.10">
    <property type="entry name" value="Type I PLP-dependent aspartate aminotransferase-like (Major domain)"/>
    <property type="match status" value="1"/>
</dbReference>
<keyword evidence="3 4" id="KW-0663">Pyridoxal phosphate</keyword>
<keyword evidence="8" id="KW-1185">Reference proteome</keyword>
<dbReference type="Proteomes" id="UP001562354">
    <property type="component" value="Unassembled WGS sequence"/>
</dbReference>
<feature type="binding site" evidence="4">
    <location>
        <position position="312"/>
    </location>
    <ligand>
        <name>pyridoxal 5'-phosphate</name>
        <dbReference type="ChEBI" id="CHEBI:597326"/>
    </ligand>
</feature>
<comment type="similarity">
    <text evidence="4 5">Belongs to the kynureninase family.</text>
</comment>
<proteinExistence type="inferred from homology"/>
<dbReference type="SUPFAM" id="SSF53383">
    <property type="entry name" value="PLP-dependent transferases"/>
    <property type="match status" value="1"/>
</dbReference>
<feature type="binding site" evidence="4">
    <location>
        <begin position="145"/>
        <end position="148"/>
    </location>
    <ligand>
        <name>pyridoxal 5'-phosphate</name>
        <dbReference type="ChEBI" id="CHEBI:597326"/>
    </ligand>
</feature>
<comment type="function">
    <text evidence="4 5">Catalyzes the cleavage of L-kynurenine (L-Kyn) and L-3-hydroxykynurenine (L-3OHKyn) into anthranilic acid (AA) and 3-hydroxyanthranilic acid (3-OHAA), respectively.</text>
</comment>
<comment type="pathway">
    <text evidence="4 5">Cofactor biosynthesis; NAD(+) biosynthesis; quinolinate from L-kynurenine: step 2/3.</text>
</comment>
<dbReference type="InterPro" id="IPR015422">
    <property type="entry name" value="PyrdxlP-dep_Trfase_small"/>
</dbReference>
<dbReference type="PIRSF" id="PIRSF038800">
    <property type="entry name" value="KYNU"/>
    <property type="match status" value="1"/>
</dbReference>
<evidence type="ECO:0000256" key="4">
    <source>
        <dbReference type="HAMAP-Rule" id="MF_03017"/>
    </source>
</evidence>
<dbReference type="InterPro" id="IPR010111">
    <property type="entry name" value="Kynureninase"/>
</dbReference>
<comment type="catalytic activity">
    <reaction evidence="4 5">
        <text>L-kynurenine + H2O = anthranilate + L-alanine + H(+)</text>
        <dbReference type="Rhea" id="RHEA:16813"/>
        <dbReference type="ChEBI" id="CHEBI:15377"/>
        <dbReference type="ChEBI" id="CHEBI:15378"/>
        <dbReference type="ChEBI" id="CHEBI:16567"/>
        <dbReference type="ChEBI" id="CHEBI:57959"/>
        <dbReference type="ChEBI" id="CHEBI:57972"/>
        <dbReference type="EC" id="3.7.1.3"/>
    </reaction>
</comment>
<evidence type="ECO:0000256" key="1">
    <source>
        <dbReference type="ARBA" id="ARBA00022642"/>
    </source>
</evidence>
<feature type="binding site" evidence="4">
    <location>
        <position position="234"/>
    </location>
    <ligand>
        <name>pyridoxal 5'-phosphate</name>
        <dbReference type="ChEBI" id="CHEBI:597326"/>
    </ligand>
</feature>
<accession>A0ABR3PPD6</accession>
<comment type="caution">
    <text evidence="4">Lacks conserved residue(s) required for the propagation of feature annotation.</text>
</comment>
<feature type="compositionally biased region" description="Basic and acidic residues" evidence="6">
    <location>
        <begin position="453"/>
        <end position="468"/>
    </location>
</feature>
<keyword evidence="4 5" id="KW-0963">Cytoplasm</keyword>
<comment type="pathway">
    <text evidence="4 5">Amino-acid degradation; L-kynurenine degradation; L-alanine and anthranilate from L-kynurenine: step 1/1.</text>
</comment>
<dbReference type="PANTHER" id="PTHR14084:SF0">
    <property type="entry name" value="KYNURENINASE"/>
    <property type="match status" value="1"/>
</dbReference>
<keyword evidence="1 4" id="KW-0662">Pyridine nucleotide biosynthesis</keyword>
<dbReference type="EC" id="3.7.1.3" evidence="4 5"/>
<protein>
    <recommendedName>
        <fullName evidence="4 5">Kynureninase</fullName>
        <ecNumber evidence="4 5">3.7.1.3</ecNumber>
    </recommendedName>
    <alternativeName>
        <fullName evidence="4">Biosynthesis of nicotinic acid protein 5</fullName>
    </alternativeName>
    <alternativeName>
        <fullName evidence="4">L-kynurenine hydrolase</fullName>
    </alternativeName>
</protein>